<name>A0A265NAQ5_9BACI</name>
<evidence type="ECO:0000256" key="4">
    <source>
        <dbReference type="ARBA" id="ARBA00022989"/>
    </source>
</evidence>
<comment type="subcellular location">
    <subcellularLocation>
        <location evidence="1">Cell membrane</location>
        <topology evidence="1">Multi-pass membrane protein</topology>
    </subcellularLocation>
</comment>
<feature type="transmembrane region" description="Helical" evidence="6">
    <location>
        <begin position="118"/>
        <end position="139"/>
    </location>
</feature>
<evidence type="ECO:0000256" key="1">
    <source>
        <dbReference type="ARBA" id="ARBA00004651"/>
    </source>
</evidence>
<evidence type="ECO:0000256" key="2">
    <source>
        <dbReference type="ARBA" id="ARBA00022475"/>
    </source>
</evidence>
<dbReference type="PANTHER" id="PTHR30250">
    <property type="entry name" value="PST FAMILY PREDICTED COLANIC ACID TRANSPORTER"/>
    <property type="match status" value="1"/>
</dbReference>
<feature type="transmembrane region" description="Helical" evidence="6">
    <location>
        <begin position="284"/>
        <end position="304"/>
    </location>
</feature>
<proteinExistence type="predicted"/>
<keyword evidence="3 6" id="KW-0812">Transmembrane</keyword>
<reference evidence="7 8" key="1">
    <citation type="submission" date="2017-08" db="EMBL/GenBank/DDBJ databases">
        <title>Virgibacillus indicus sp. nov. and Virgibacillus profoundi sp. nov, two moderately halophilic bacteria isolated from marine sediment by using the Microfluidic Streak Plate.</title>
        <authorList>
            <person name="Xu B."/>
            <person name="Hu B."/>
            <person name="Wang J."/>
            <person name="Zhu Y."/>
            <person name="Huang L."/>
            <person name="Du W."/>
            <person name="Huang Y."/>
        </authorList>
    </citation>
    <scope>NUCLEOTIDE SEQUENCE [LARGE SCALE GENOMIC DNA]</scope>
    <source>
        <strain evidence="7 8">IO3-P2-C2</strain>
    </source>
</reference>
<dbReference type="Pfam" id="PF01943">
    <property type="entry name" value="Polysacc_synt"/>
    <property type="match status" value="1"/>
</dbReference>
<feature type="transmembrane region" description="Helical" evidence="6">
    <location>
        <begin position="84"/>
        <end position="106"/>
    </location>
</feature>
<evidence type="ECO:0000256" key="3">
    <source>
        <dbReference type="ARBA" id="ARBA00022692"/>
    </source>
</evidence>
<dbReference type="RefSeq" id="WP_094886115.1">
    <property type="nucleotide sequence ID" value="NZ_NPMS01000005.1"/>
</dbReference>
<gene>
    <name evidence="7" type="ORF">CIL03_12055</name>
</gene>
<dbReference type="InterPro" id="IPR050833">
    <property type="entry name" value="Poly_Biosynth_Transport"/>
</dbReference>
<keyword evidence="4 6" id="KW-1133">Transmembrane helix</keyword>
<evidence type="ECO:0000313" key="7">
    <source>
        <dbReference type="EMBL" id="OZU88376.1"/>
    </source>
</evidence>
<feature type="transmembrane region" description="Helical" evidence="6">
    <location>
        <begin position="446"/>
        <end position="467"/>
    </location>
</feature>
<dbReference type="EMBL" id="NPMS01000005">
    <property type="protein sequence ID" value="OZU88376.1"/>
    <property type="molecule type" value="Genomic_DNA"/>
</dbReference>
<dbReference type="Proteomes" id="UP000216498">
    <property type="component" value="Unassembled WGS sequence"/>
</dbReference>
<feature type="transmembrane region" description="Helical" evidence="6">
    <location>
        <begin position="413"/>
        <end position="434"/>
    </location>
</feature>
<evidence type="ECO:0000256" key="6">
    <source>
        <dbReference type="SAM" id="Phobius"/>
    </source>
</evidence>
<dbReference type="InterPro" id="IPR024923">
    <property type="entry name" value="PG_synth_SpoVB"/>
</dbReference>
<sequence length="518" mass="56504">MSQSAFVKSTLILTVATLISKLLGSIFRIPLQNIAGDEVLGIFSLVYPVYMVALILSVAGIPIAISKLIAEAKAKNEQQSIKEIYITASILALLFGIISFSLIYSFSSPIAAALGGSTTRLALIVVAATLLIAPYMAVYRGFFQGFGDMRPTAISQVIEQFIRVSLILAVAYILVMRDYSNEIVAGGLMTGSVVGAFVSLVYLRIKYNRSFFKVASAKKYSFSLFSKWSKRILNVSIPIAIGTITMALMNFVDSFTIPYGLKASEAAADGINYLYGIYGRGLSLVQIATVFATSIVLPLIPLITKQLANKDYQQTRVTIEKSYRMTHIISWPAAIGLFSLTLPLNLALFTNIEGSWVLAIIGLSSVFTSFTILGTGILQGMNFAKAAAIIILSGVVIKVFSNIYLINLFGLNGAALSTLIVYILLFAVNTLYLFKKLRFTPLNTETVKIILASVTMGAVIGIPTLLIGFEGWTRFQASLYLFAAILFGIAIYLLQLFVFKIIDKKDLKRLPLAEKFIK</sequence>
<dbReference type="CDD" id="cd13124">
    <property type="entry name" value="MATE_SpoVB_like"/>
    <property type="match status" value="1"/>
</dbReference>
<feature type="transmembrane region" description="Helical" evidence="6">
    <location>
        <begin position="325"/>
        <end position="349"/>
    </location>
</feature>
<dbReference type="GO" id="GO:0005886">
    <property type="term" value="C:plasma membrane"/>
    <property type="evidence" value="ECO:0007669"/>
    <property type="project" value="UniProtKB-SubCell"/>
</dbReference>
<feature type="transmembrane region" description="Helical" evidence="6">
    <location>
        <begin position="183"/>
        <end position="203"/>
    </location>
</feature>
<feature type="transmembrane region" description="Helical" evidence="6">
    <location>
        <begin position="355"/>
        <end position="374"/>
    </location>
</feature>
<evidence type="ECO:0000256" key="5">
    <source>
        <dbReference type="ARBA" id="ARBA00023136"/>
    </source>
</evidence>
<dbReference type="InterPro" id="IPR002797">
    <property type="entry name" value="Polysacc_synth"/>
</dbReference>
<organism evidence="7 8">
    <name type="scientific">Virgibacillus indicus</name>
    <dbReference type="NCBI Taxonomy" id="2024554"/>
    <lineage>
        <taxon>Bacteria</taxon>
        <taxon>Bacillati</taxon>
        <taxon>Bacillota</taxon>
        <taxon>Bacilli</taxon>
        <taxon>Bacillales</taxon>
        <taxon>Bacillaceae</taxon>
        <taxon>Virgibacillus</taxon>
    </lineage>
</organism>
<feature type="transmembrane region" description="Helical" evidence="6">
    <location>
        <begin position="40"/>
        <end position="63"/>
    </location>
</feature>
<evidence type="ECO:0000313" key="8">
    <source>
        <dbReference type="Proteomes" id="UP000216498"/>
    </source>
</evidence>
<feature type="transmembrane region" description="Helical" evidence="6">
    <location>
        <begin position="160"/>
        <end position="177"/>
    </location>
</feature>
<dbReference type="OrthoDB" id="9775950at2"/>
<feature type="transmembrane region" description="Helical" evidence="6">
    <location>
        <begin position="386"/>
        <end position="407"/>
    </location>
</feature>
<feature type="transmembrane region" description="Helical" evidence="6">
    <location>
        <begin position="479"/>
        <end position="499"/>
    </location>
</feature>
<protein>
    <submittedName>
        <fullName evidence="7">Polysaccharide biosynthesis/transport protein</fullName>
    </submittedName>
</protein>
<keyword evidence="2" id="KW-1003">Cell membrane</keyword>
<dbReference type="PANTHER" id="PTHR30250:SF29">
    <property type="entry name" value="POLYSACCHARIDE BIOSYNTHESIS PROTEIN C-TERMINAL DOMAIN-CONTAINING PROTEIN"/>
    <property type="match status" value="1"/>
</dbReference>
<keyword evidence="5 6" id="KW-0472">Membrane</keyword>
<feature type="transmembrane region" description="Helical" evidence="6">
    <location>
        <begin position="232"/>
        <end position="252"/>
    </location>
</feature>
<comment type="caution">
    <text evidence="7">The sequence shown here is derived from an EMBL/GenBank/DDBJ whole genome shotgun (WGS) entry which is preliminary data.</text>
</comment>
<dbReference type="PIRSF" id="PIRSF038958">
    <property type="entry name" value="PG_synth_SpoVB"/>
    <property type="match status" value="1"/>
</dbReference>
<accession>A0A265NAQ5</accession>
<dbReference type="AlphaFoldDB" id="A0A265NAQ5"/>
<keyword evidence="8" id="KW-1185">Reference proteome</keyword>